<dbReference type="PANTHER" id="PTHR10696">
    <property type="entry name" value="GAMMA-BUTYROBETAINE HYDROXYLASE-RELATED"/>
    <property type="match status" value="1"/>
</dbReference>
<dbReference type="SUPFAM" id="SSF51197">
    <property type="entry name" value="Clavaminate synthase-like"/>
    <property type="match status" value="1"/>
</dbReference>
<keyword evidence="2" id="KW-0560">Oxidoreductase</keyword>
<dbReference type="AlphaFoldDB" id="A0A1D7QJB4"/>
<dbReference type="Gene3D" id="3.60.130.10">
    <property type="entry name" value="Clavaminate synthase-like"/>
    <property type="match status" value="1"/>
</dbReference>
<dbReference type="OrthoDB" id="9769888at2"/>
<evidence type="ECO:0000313" key="4">
    <source>
        <dbReference type="EMBL" id="AOM78762.1"/>
    </source>
</evidence>
<accession>A0A1D7QJB4</accession>
<name>A0A1D7QJB4_9SPHI</name>
<reference evidence="4 5" key="1">
    <citation type="submission" date="2016-08" db="EMBL/GenBank/DDBJ databases">
        <authorList>
            <person name="Seilhamer J.J."/>
        </authorList>
    </citation>
    <scope>NUCLEOTIDE SEQUENCE [LARGE SCALE GENOMIC DNA]</scope>
    <source>
        <strain evidence="4 5">DX4</strain>
    </source>
</reference>
<evidence type="ECO:0000259" key="3">
    <source>
        <dbReference type="Pfam" id="PF02668"/>
    </source>
</evidence>
<dbReference type="InterPro" id="IPR003819">
    <property type="entry name" value="TauD/TfdA-like"/>
</dbReference>
<organism evidence="4 5">
    <name type="scientific">Pedobacter steynii</name>
    <dbReference type="NCBI Taxonomy" id="430522"/>
    <lineage>
        <taxon>Bacteria</taxon>
        <taxon>Pseudomonadati</taxon>
        <taxon>Bacteroidota</taxon>
        <taxon>Sphingobacteriia</taxon>
        <taxon>Sphingobacteriales</taxon>
        <taxon>Sphingobacteriaceae</taxon>
        <taxon>Pedobacter</taxon>
    </lineage>
</organism>
<dbReference type="RefSeq" id="WP_069380426.1">
    <property type="nucleotide sequence ID" value="NZ_CP017141.1"/>
</dbReference>
<comment type="cofactor">
    <cofactor evidence="1">
        <name>Fe(2+)</name>
        <dbReference type="ChEBI" id="CHEBI:29033"/>
    </cofactor>
</comment>
<dbReference type="EMBL" id="CP017141">
    <property type="protein sequence ID" value="AOM78762.1"/>
    <property type="molecule type" value="Genomic_DNA"/>
</dbReference>
<protein>
    <recommendedName>
        <fullName evidence="3">TauD/TfdA-like domain-containing protein</fullName>
    </recommendedName>
</protein>
<evidence type="ECO:0000313" key="5">
    <source>
        <dbReference type="Proteomes" id="UP000094313"/>
    </source>
</evidence>
<evidence type="ECO:0000256" key="1">
    <source>
        <dbReference type="ARBA" id="ARBA00001954"/>
    </source>
</evidence>
<dbReference type="InterPro" id="IPR050411">
    <property type="entry name" value="AlphaKG_dependent_hydroxylases"/>
</dbReference>
<dbReference type="Pfam" id="PF02668">
    <property type="entry name" value="TauD"/>
    <property type="match status" value="1"/>
</dbReference>
<sequence length="312" mass="35756">MQKKSNLPLIIGLSDADSVNFISYYQTNKIEIEEQLNRIGAIKFQNVSISSLHDFQDIVNAISDKFLSYVDGNSPRTKLTDNVYTSTEYDKNQKITMHNELSYSAQWPNKLFFSCLIPSETGGETLLADSREIVKAMNPEIVEEVKRKGITYIRNLHGGLGLGPSWQDTFETADPRQLETYCKSYNITYQWGENGILRLMQPSKGVIRHRTTDELIWFNQIDQFHPVHLGDEIYEIMQSIYESTEDFPMNVKFGDGTAIEEDMVHEILNTIETVTIAPVWNKNELLIIDNELVSHGRNEFSGERKVLVSMSK</sequence>
<dbReference type="PANTHER" id="PTHR10696:SF21">
    <property type="entry name" value="TAUD_TFDA-LIKE DOMAIN-CONTAINING PROTEIN"/>
    <property type="match status" value="1"/>
</dbReference>
<dbReference type="GO" id="GO:0016706">
    <property type="term" value="F:2-oxoglutarate-dependent dioxygenase activity"/>
    <property type="evidence" value="ECO:0007669"/>
    <property type="project" value="UniProtKB-ARBA"/>
</dbReference>
<feature type="domain" description="TauD/TfdA-like" evidence="3">
    <location>
        <begin position="29"/>
        <end position="308"/>
    </location>
</feature>
<gene>
    <name evidence="4" type="ORF">BFS30_17215</name>
</gene>
<keyword evidence="5" id="KW-1185">Reference proteome</keyword>
<dbReference type="Proteomes" id="UP000094313">
    <property type="component" value="Chromosome"/>
</dbReference>
<dbReference type="KEGG" id="psty:BFS30_17215"/>
<evidence type="ECO:0000256" key="2">
    <source>
        <dbReference type="ARBA" id="ARBA00023002"/>
    </source>
</evidence>
<dbReference type="InterPro" id="IPR042098">
    <property type="entry name" value="TauD-like_sf"/>
</dbReference>
<proteinExistence type="predicted"/>